<feature type="domain" description="Prokaryotic-type class I peptide chain release factors" evidence="9">
    <location>
        <begin position="228"/>
        <end position="244"/>
    </location>
</feature>
<dbReference type="PANTHER" id="PTHR43804:SF7">
    <property type="entry name" value="LD18447P"/>
    <property type="match status" value="1"/>
</dbReference>
<dbReference type="InterPro" id="IPR045853">
    <property type="entry name" value="Pep_chain_release_fac_I_sf"/>
</dbReference>
<evidence type="ECO:0000313" key="11">
    <source>
        <dbReference type="Proteomes" id="UP000294404"/>
    </source>
</evidence>
<evidence type="ECO:0000256" key="7">
    <source>
        <dbReference type="HAMAP-Rule" id="MF_00093"/>
    </source>
</evidence>
<dbReference type="Pfam" id="PF03462">
    <property type="entry name" value="PCRF"/>
    <property type="match status" value="1"/>
</dbReference>
<proteinExistence type="inferred from homology"/>
<dbReference type="RefSeq" id="WP_154027251.1">
    <property type="nucleotide sequence ID" value="NZ_LR217695.1"/>
</dbReference>
<keyword evidence="6 7" id="KW-0648">Protein biosynthesis</keyword>
<dbReference type="OrthoDB" id="9806673at2"/>
<dbReference type="NCBIfam" id="TIGR00019">
    <property type="entry name" value="prfA"/>
    <property type="match status" value="1"/>
</dbReference>
<keyword evidence="4 7" id="KW-0488">Methylation</keyword>
<dbReference type="GO" id="GO:0016149">
    <property type="term" value="F:translation release factor activity, codon specific"/>
    <property type="evidence" value="ECO:0007669"/>
    <property type="project" value="UniProtKB-UniRule"/>
</dbReference>
<dbReference type="Gene3D" id="6.10.140.1950">
    <property type="match status" value="1"/>
</dbReference>
<evidence type="ECO:0000259" key="9">
    <source>
        <dbReference type="PROSITE" id="PS00745"/>
    </source>
</evidence>
<keyword evidence="5 7" id="KW-0963">Cytoplasm</keyword>
<dbReference type="InterPro" id="IPR000352">
    <property type="entry name" value="Pep_chain_release_fac_I"/>
</dbReference>
<evidence type="ECO:0000256" key="1">
    <source>
        <dbReference type="ARBA" id="ARBA00002986"/>
    </source>
</evidence>
<evidence type="ECO:0000256" key="4">
    <source>
        <dbReference type="ARBA" id="ARBA00022481"/>
    </source>
</evidence>
<dbReference type="FunFam" id="3.30.70.1660:FF:000002">
    <property type="entry name" value="Peptide chain release factor 1"/>
    <property type="match status" value="1"/>
</dbReference>
<evidence type="ECO:0000256" key="3">
    <source>
        <dbReference type="ARBA" id="ARBA00010835"/>
    </source>
</evidence>
<dbReference type="PROSITE" id="PS00745">
    <property type="entry name" value="RF_PROK_I"/>
    <property type="match status" value="1"/>
</dbReference>
<evidence type="ECO:0000256" key="8">
    <source>
        <dbReference type="NCBIfam" id="TIGR00019"/>
    </source>
</evidence>
<dbReference type="InterPro" id="IPR005139">
    <property type="entry name" value="PCRF"/>
</dbReference>
<dbReference type="PANTHER" id="PTHR43804">
    <property type="entry name" value="LD18447P"/>
    <property type="match status" value="1"/>
</dbReference>
<dbReference type="Gene3D" id="3.30.70.1660">
    <property type="match status" value="2"/>
</dbReference>
<dbReference type="SUPFAM" id="SSF75620">
    <property type="entry name" value="Release factor"/>
    <property type="match status" value="1"/>
</dbReference>
<dbReference type="Pfam" id="PF00472">
    <property type="entry name" value="RF-1"/>
    <property type="match status" value="1"/>
</dbReference>
<dbReference type="InterPro" id="IPR050057">
    <property type="entry name" value="Prokaryotic/Mito_RF"/>
</dbReference>
<evidence type="ECO:0000313" key="10">
    <source>
        <dbReference type="EMBL" id="VFP78099.1"/>
    </source>
</evidence>
<dbReference type="GO" id="GO:0005829">
    <property type="term" value="C:cytosol"/>
    <property type="evidence" value="ECO:0007669"/>
    <property type="project" value="UniProtKB-ARBA"/>
</dbReference>
<dbReference type="Gene3D" id="3.30.160.20">
    <property type="match status" value="1"/>
</dbReference>
<evidence type="ECO:0000256" key="5">
    <source>
        <dbReference type="ARBA" id="ARBA00022490"/>
    </source>
</evidence>
<dbReference type="FunFam" id="3.30.160.20:FF:000004">
    <property type="entry name" value="Peptide chain release factor 1"/>
    <property type="match status" value="1"/>
</dbReference>
<dbReference type="InterPro" id="IPR004373">
    <property type="entry name" value="RF-1"/>
</dbReference>
<dbReference type="Proteomes" id="UP000294404">
    <property type="component" value="Chromosome"/>
</dbReference>
<dbReference type="HAMAP" id="MF_00093">
    <property type="entry name" value="Rel_fac_1"/>
    <property type="match status" value="1"/>
</dbReference>
<dbReference type="AlphaFoldDB" id="A0A451CY87"/>
<protein>
    <recommendedName>
        <fullName evidence="7 8">Peptide chain release factor 1</fullName>
        <shortName evidence="7">RF-1</shortName>
    </recommendedName>
</protein>
<comment type="function">
    <text evidence="1 7">Peptide chain release factor 1 directs the termination of translation in response to the peptide chain termination codons UAG and UAA.</text>
</comment>
<comment type="subcellular location">
    <subcellularLocation>
        <location evidence="2 7">Cytoplasm</location>
    </subcellularLocation>
</comment>
<evidence type="ECO:0000256" key="6">
    <source>
        <dbReference type="ARBA" id="ARBA00022917"/>
    </source>
</evidence>
<dbReference type="EMBL" id="LR217695">
    <property type="protein sequence ID" value="VFP78099.1"/>
    <property type="molecule type" value="Genomic_DNA"/>
</dbReference>
<gene>
    <name evidence="7 10" type="primary">prfA</name>
    <name evidence="10" type="ORF">BUCICUMA2628_117</name>
</gene>
<comment type="similarity">
    <text evidence="3 7">Belongs to the prokaryotic/mitochondrial release factor family.</text>
</comment>
<organism evidence="10 11">
    <name type="scientific">Buchnera aphidicola</name>
    <name type="common">Cinara cuneomaculata</name>
    <dbReference type="NCBI Taxonomy" id="1660040"/>
    <lineage>
        <taxon>Bacteria</taxon>
        <taxon>Pseudomonadati</taxon>
        <taxon>Pseudomonadota</taxon>
        <taxon>Gammaproteobacteria</taxon>
        <taxon>Enterobacterales</taxon>
        <taxon>Erwiniaceae</taxon>
        <taxon>Buchnera</taxon>
    </lineage>
</organism>
<sequence length="357" mass="41040">MKKSIITKLKNLIKRYTELEQLLSNNYTKFNKEEFFKLSKEKSELFRLNESFMQWLSIKSEIKDIKLMLKDPVVRTLAEEELYILNNKKKQIERKIKMLLLPDDPYDKNSCFIEIRAATGGLEAAIFSGELCRMYMRYADLRSWKVSIINMHEGEKGGYKVVILKVIGAGVCKRLKFESGGHRVQRVPQTESQGRIHTSTCTVAIMPEAPKSEKIILNINDLKIDTFRSSGAGGQHVNTTDSAVRITHIPTGNVVECQDERSQHKNKEKALSVLSAKIYSEKNAQKESESSLMRKNLLGTGSRSDRNRTYNYPQNRVTDHRINLTLYRLNEVLSGKLDLFINPLLQEYQADLLLMTE</sequence>
<feature type="modified residue" description="N5-methylglutamine" evidence="7">
    <location>
        <position position="235"/>
    </location>
</feature>
<reference evidence="10 11" key="1">
    <citation type="submission" date="2019-02" db="EMBL/GenBank/DDBJ databases">
        <authorList>
            <person name="Manzano-Marin A."/>
            <person name="Manzano-Marin A."/>
        </authorList>
    </citation>
    <scope>NUCLEOTIDE SEQUENCE [LARGE SCALE GENOMIC DNA]</scope>
    <source>
        <strain evidence="10 11">BuCicuneomaculata</strain>
    </source>
</reference>
<evidence type="ECO:0000256" key="2">
    <source>
        <dbReference type="ARBA" id="ARBA00004496"/>
    </source>
</evidence>
<dbReference type="FunFam" id="3.30.70.1660:FF:000004">
    <property type="entry name" value="Peptide chain release factor 1"/>
    <property type="match status" value="1"/>
</dbReference>
<dbReference type="NCBIfam" id="NF001859">
    <property type="entry name" value="PRK00591.1"/>
    <property type="match status" value="1"/>
</dbReference>
<accession>A0A451CY87</accession>
<comment type="PTM">
    <text evidence="7">Methylated by PrmC. Methylation increases the termination efficiency of RF1.</text>
</comment>
<name>A0A451CY87_9GAMM</name>
<dbReference type="SMART" id="SM00937">
    <property type="entry name" value="PCRF"/>
    <property type="match status" value="1"/>
</dbReference>